<dbReference type="InterPro" id="IPR011990">
    <property type="entry name" value="TPR-like_helical_dom_sf"/>
</dbReference>
<evidence type="ECO:0000256" key="3">
    <source>
        <dbReference type="SAM" id="MobiDB-lite"/>
    </source>
</evidence>
<evidence type="ECO:0000313" key="4">
    <source>
        <dbReference type="EMBL" id="CAK0848878.1"/>
    </source>
</evidence>
<keyword evidence="1" id="KW-0677">Repeat</keyword>
<dbReference type="Gene3D" id="1.25.40.10">
    <property type="entry name" value="Tetratricopeptide repeat domain"/>
    <property type="match status" value="1"/>
</dbReference>
<comment type="caution">
    <text evidence="4">The sequence shown here is derived from an EMBL/GenBank/DDBJ whole genome shotgun (WGS) entry which is preliminary data.</text>
</comment>
<proteinExistence type="predicted"/>
<dbReference type="Proteomes" id="UP001189429">
    <property type="component" value="Unassembled WGS sequence"/>
</dbReference>
<organism evidence="4 5">
    <name type="scientific">Prorocentrum cordatum</name>
    <dbReference type="NCBI Taxonomy" id="2364126"/>
    <lineage>
        <taxon>Eukaryota</taxon>
        <taxon>Sar</taxon>
        <taxon>Alveolata</taxon>
        <taxon>Dinophyceae</taxon>
        <taxon>Prorocentrales</taxon>
        <taxon>Prorocentraceae</taxon>
        <taxon>Prorocentrum</taxon>
    </lineage>
</organism>
<feature type="repeat" description="PPR" evidence="2">
    <location>
        <begin position="44"/>
        <end position="78"/>
    </location>
</feature>
<protein>
    <recommendedName>
        <fullName evidence="6">Pentatricopeptide repeat-containing protein, chloroplastic</fullName>
    </recommendedName>
</protein>
<dbReference type="InterPro" id="IPR002885">
    <property type="entry name" value="PPR_rpt"/>
</dbReference>
<evidence type="ECO:0000313" key="5">
    <source>
        <dbReference type="Proteomes" id="UP001189429"/>
    </source>
</evidence>
<feature type="region of interest" description="Disordered" evidence="3">
    <location>
        <begin position="159"/>
        <end position="274"/>
    </location>
</feature>
<sequence length="274" mass="30039">MREAVLEPNTISYCVAVSACEKSAQWQRALRLLSEMREVRVELSTVSFNAGISACEKGKQWQRALGLFGEMQEANIKLDSISYSAGISACEKGAQWQSALGLLSKMCEAIVEADVISSTTQGRVRSVVLVTCTCPPTRLHSELAWALLQMATATARRYTTSRPHFQHTSAKHLPMARTTASPCATSRQAGEEQDAEHDVDCDDDDDETDHDDDNDDDDDDSGDSDGADGGTTRVRDARPGRQGQGRRLRPRARRHPESLSASSPPRPRRQPGQP</sequence>
<name>A0ABN9TRT5_9DINO</name>
<dbReference type="PROSITE" id="PS51257">
    <property type="entry name" value="PROKAR_LIPOPROTEIN"/>
    <property type="match status" value="1"/>
</dbReference>
<keyword evidence="5" id="KW-1185">Reference proteome</keyword>
<dbReference type="PROSITE" id="PS51375">
    <property type="entry name" value="PPR"/>
    <property type="match status" value="2"/>
</dbReference>
<accession>A0ABN9TRT5</accession>
<dbReference type="PANTHER" id="PTHR47936:SF1">
    <property type="entry name" value="PENTATRICOPEPTIDE REPEAT-CONTAINING PROTEIN GUN1, CHLOROPLASTIC"/>
    <property type="match status" value="1"/>
</dbReference>
<feature type="compositionally biased region" description="Polar residues" evidence="3">
    <location>
        <begin position="178"/>
        <end position="188"/>
    </location>
</feature>
<evidence type="ECO:0000256" key="2">
    <source>
        <dbReference type="PROSITE-ProRule" id="PRU00708"/>
    </source>
</evidence>
<evidence type="ECO:0008006" key="6">
    <source>
        <dbReference type="Google" id="ProtNLM"/>
    </source>
</evidence>
<feature type="compositionally biased region" description="Basic residues" evidence="3">
    <location>
        <begin position="244"/>
        <end position="254"/>
    </location>
</feature>
<dbReference type="EMBL" id="CAUYUJ010015017">
    <property type="protein sequence ID" value="CAK0848878.1"/>
    <property type="molecule type" value="Genomic_DNA"/>
</dbReference>
<dbReference type="Pfam" id="PF13041">
    <property type="entry name" value="PPR_2"/>
    <property type="match status" value="1"/>
</dbReference>
<feature type="compositionally biased region" description="Acidic residues" evidence="3">
    <location>
        <begin position="191"/>
        <end position="226"/>
    </location>
</feature>
<feature type="repeat" description="PPR" evidence="2">
    <location>
        <begin position="9"/>
        <end position="43"/>
    </location>
</feature>
<dbReference type="Pfam" id="PF01535">
    <property type="entry name" value="PPR"/>
    <property type="match status" value="1"/>
</dbReference>
<dbReference type="PANTHER" id="PTHR47936">
    <property type="entry name" value="PPR_LONG DOMAIN-CONTAINING PROTEIN"/>
    <property type="match status" value="1"/>
</dbReference>
<gene>
    <name evidence="4" type="ORF">PCOR1329_LOCUS41717</name>
</gene>
<reference evidence="4" key="1">
    <citation type="submission" date="2023-10" db="EMBL/GenBank/DDBJ databases">
        <authorList>
            <person name="Chen Y."/>
            <person name="Shah S."/>
            <person name="Dougan E. K."/>
            <person name="Thang M."/>
            <person name="Chan C."/>
        </authorList>
    </citation>
    <scope>NUCLEOTIDE SEQUENCE [LARGE SCALE GENOMIC DNA]</scope>
</reference>
<evidence type="ECO:0000256" key="1">
    <source>
        <dbReference type="ARBA" id="ARBA00022737"/>
    </source>
</evidence>
<dbReference type="NCBIfam" id="TIGR00756">
    <property type="entry name" value="PPR"/>
    <property type="match status" value="1"/>
</dbReference>